<sequence>MVMQDKVFDERMPSQVTAQVAPTPPDSSTPHPDSRSQPQSDSYIMSQPAEIEPLVSSALPVSTSEPDFGSSLGSSAVDVDSPEGTEARINMEGPVSSPTHSSPTMAPQIRDHVQESSHTQEKKHVDRTTPITPPSTKDAGNKMSTTPLITPPAAEQVATLDDTPGSPTPSSTARPSDRALSRLELFEWRSKGAIHKHYKGTDIFHKTRSSMRYQSRRMLIFASRGFERGVLPTRQTKPPLLKRRHSIDANTTKNWKMQNNACWLHYSSKVNELQPHAHFGARPTNIVQKDIPWVRSHEIELPFVYPSHSPIPDPRRYAAFGPAFDIETPHNNEIFLELGDVTIQNDAFDYIGATSYHESKLEVWMRGESLDMALEVLRRDEDCDAHGIDIVNSTVAQICCFAANSSNGPSGEYEQYKARYHNKNWIIVVCNDAMGGIENNGTSGSHWSMVAMDRISKRAYYYDSLYAHYTDYQNLGRTISMGLLNILDEDISRWTYEVQLESPNQNWHNLFRHDGGACGPFVFKMTQILIEHIKGQQALSLEDQCHLELDDSFATQLFKPRFHSGHVRNEIKARIRRWRHISRASAFVDQHDHYAIHDTNAVLRNGPVVAFQIPPKPRLPVLRRTHHMGRYSGSHHTRRRCSSGTNYHDSTDVDDSDENYVTYDNSSDSGRSTAGSSGGDTVVIGHDDLWGDAGVDVNMDDDDLYPDLNGSVQLIDETDGVLDEHVSAGYRRIVNNSPEPDNEEQGPSVTRLA</sequence>
<dbReference type="EMBL" id="CAJRGZ010000025">
    <property type="protein sequence ID" value="CAG5181234.1"/>
    <property type="molecule type" value="Genomic_DNA"/>
</dbReference>
<gene>
    <name evidence="6" type="ORF">ALTATR162_LOCUS9660</name>
</gene>
<evidence type="ECO:0000256" key="4">
    <source>
        <dbReference type="SAM" id="MobiDB-lite"/>
    </source>
</evidence>
<keyword evidence="3" id="KW-0378">Hydrolase</keyword>
<evidence type="ECO:0000313" key="7">
    <source>
        <dbReference type="Proteomes" id="UP000676310"/>
    </source>
</evidence>
<dbReference type="InterPro" id="IPR038765">
    <property type="entry name" value="Papain-like_cys_pep_sf"/>
</dbReference>
<keyword evidence="7" id="KW-1185">Reference proteome</keyword>
<evidence type="ECO:0000313" key="6">
    <source>
        <dbReference type="EMBL" id="CAG5181234.1"/>
    </source>
</evidence>
<feature type="compositionally biased region" description="Low complexity" evidence="4">
    <location>
        <begin position="666"/>
        <end position="680"/>
    </location>
</feature>
<comment type="similarity">
    <text evidence="1">Belongs to the peptidase C48 family.</text>
</comment>
<evidence type="ECO:0000256" key="2">
    <source>
        <dbReference type="ARBA" id="ARBA00022670"/>
    </source>
</evidence>
<accession>A0A8J2N3H2</accession>
<protein>
    <recommendedName>
        <fullName evidence="5">Ubiquitin-like protease family profile domain-containing protein</fullName>
    </recommendedName>
</protein>
<feature type="region of interest" description="Disordered" evidence="4">
    <location>
        <begin position="1"/>
        <end position="178"/>
    </location>
</feature>
<dbReference type="RefSeq" id="XP_043173229.1">
    <property type="nucleotide sequence ID" value="XM_043317294.1"/>
</dbReference>
<dbReference type="AlphaFoldDB" id="A0A8J2N3H2"/>
<feature type="region of interest" description="Disordered" evidence="4">
    <location>
        <begin position="731"/>
        <end position="753"/>
    </location>
</feature>
<feature type="compositionally biased region" description="Basic residues" evidence="4">
    <location>
        <begin position="630"/>
        <end position="641"/>
    </location>
</feature>
<dbReference type="OrthoDB" id="3687719at2759"/>
<organism evidence="6 7">
    <name type="scientific">Alternaria atra</name>
    <dbReference type="NCBI Taxonomy" id="119953"/>
    <lineage>
        <taxon>Eukaryota</taxon>
        <taxon>Fungi</taxon>
        <taxon>Dikarya</taxon>
        <taxon>Ascomycota</taxon>
        <taxon>Pezizomycotina</taxon>
        <taxon>Dothideomycetes</taxon>
        <taxon>Pleosporomycetidae</taxon>
        <taxon>Pleosporales</taxon>
        <taxon>Pleosporineae</taxon>
        <taxon>Pleosporaceae</taxon>
        <taxon>Alternaria</taxon>
        <taxon>Alternaria sect. Ulocladioides</taxon>
    </lineage>
</organism>
<dbReference type="Gene3D" id="3.40.395.10">
    <property type="entry name" value="Adenoviral Proteinase, Chain A"/>
    <property type="match status" value="1"/>
</dbReference>
<feature type="compositionally biased region" description="Basic and acidic residues" evidence="4">
    <location>
        <begin position="109"/>
        <end position="127"/>
    </location>
</feature>
<dbReference type="GO" id="GO:0019783">
    <property type="term" value="F:ubiquitin-like protein peptidase activity"/>
    <property type="evidence" value="ECO:0007669"/>
    <property type="project" value="UniProtKB-ARBA"/>
</dbReference>
<comment type="caution">
    <text evidence="6">The sequence shown here is derived from an EMBL/GenBank/DDBJ whole genome shotgun (WGS) entry which is preliminary data.</text>
</comment>
<evidence type="ECO:0000259" key="5">
    <source>
        <dbReference type="Pfam" id="PF02902"/>
    </source>
</evidence>
<dbReference type="InterPro" id="IPR003653">
    <property type="entry name" value="Peptidase_C48_C"/>
</dbReference>
<dbReference type="GO" id="GO:0008234">
    <property type="term" value="F:cysteine-type peptidase activity"/>
    <property type="evidence" value="ECO:0007669"/>
    <property type="project" value="InterPro"/>
</dbReference>
<feature type="compositionally biased region" description="Basic and acidic residues" evidence="4">
    <location>
        <begin position="1"/>
        <end position="12"/>
    </location>
</feature>
<proteinExistence type="inferred from homology"/>
<reference evidence="6" key="1">
    <citation type="submission" date="2021-05" db="EMBL/GenBank/DDBJ databases">
        <authorList>
            <person name="Stam R."/>
        </authorList>
    </citation>
    <scope>NUCLEOTIDE SEQUENCE</scope>
    <source>
        <strain evidence="6">CS162</strain>
    </source>
</reference>
<evidence type="ECO:0000256" key="1">
    <source>
        <dbReference type="ARBA" id="ARBA00005234"/>
    </source>
</evidence>
<keyword evidence="2" id="KW-0645">Protease</keyword>
<feature type="compositionally biased region" description="Polar residues" evidence="4">
    <location>
        <begin position="96"/>
        <end position="105"/>
    </location>
</feature>
<feature type="region of interest" description="Disordered" evidence="4">
    <location>
        <begin position="630"/>
        <end position="680"/>
    </location>
</feature>
<dbReference type="Pfam" id="PF02902">
    <property type="entry name" value="Peptidase_C48"/>
    <property type="match status" value="1"/>
</dbReference>
<feature type="domain" description="Ubiquitin-like protease family profile" evidence="5">
    <location>
        <begin position="444"/>
        <end position="555"/>
    </location>
</feature>
<dbReference type="GeneID" id="67021906"/>
<dbReference type="GO" id="GO:0006508">
    <property type="term" value="P:proteolysis"/>
    <property type="evidence" value="ECO:0007669"/>
    <property type="project" value="UniProtKB-KW"/>
</dbReference>
<dbReference type="Proteomes" id="UP000676310">
    <property type="component" value="Unassembled WGS sequence"/>
</dbReference>
<evidence type="ECO:0000256" key="3">
    <source>
        <dbReference type="ARBA" id="ARBA00022801"/>
    </source>
</evidence>
<dbReference type="SUPFAM" id="SSF54001">
    <property type="entry name" value="Cysteine proteinases"/>
    <property type="match status" value="1"/>
</dbReference>
<name>A0A8J2N3H2_9PLEO</name>